<comment type="caution">
    <text evidence="1">The sequence shown here is derived from an EMBL/GenBank/DDBJ whole genome shotgun (WGS) entry which is preliminary data.</text>
</comment>
<organism evidence="1">
    <name type="scientific">marine sediment metagenome</name>
    <dbReference type="NCBI Taxonomy" id="412755"/>
    <lineage>
        <taxon>unclassified sequences</taxon>
        <taxon>metagenomes</taxon>
        <taxon>ecological metagenomes</taxon>
    </lineage>
</organism>
<proteinExistence type="predicted"/>
<protein>
    <submittedName>
        <fullName evidence="1">Uncharacterized protein</fullName>
    </submittedName>
</protein>
<gene>
    <name evidence="1" type="ORF">LCGC14_2412890</name>
</gene>
<reference evidence="1" key="1">
    <citation type="journal article" date="2015" name="Nature">
        <title>Complex archaea that bridge the gap between prokaryotes and eukaryotes.</title>
        <authorList>
            <person name="Spang A."/>
            <person name="Saw J.H."/>
            <person name="Jorgensen S.L."/>
            <person name="Zaremba-Niedzwiedzka K."/>
            <person name="Martijn J."/>
            <person name="Lind A.E."/>
            <person name="van Eijk R."/>
            <person name="Schleper C."/>
            <person name="Guy L."/>
            <person name="Ettema T.J."/>
        </authorList>
    </citation>
    <scope>NUCLEOTIDE SEQUENCE</scope>
</reference>
<accession>A0A0F9ELC2</accession>
<dbReference type="EMBL" id="LAZR01036499">
    <property type="protein sequence ID" value="KKL24683.1"/>
    <property type="molecule type" value="Genomic_DNA"/>
</dbReference>
<dbReference type="AlphaFoldDB" id="A0A0F9ELC2"/>
<sequence length="130" mass="14489">MKGTCRVCGCTDDNACVVQGKPCSWVFNDLCDACVVEIPGKLPGQKVFVPKECRFCEVLVAGLPYQDKTTWTCGSCRFDARTRPAHNYLFWGGIWRPNKTVVDAQKQCPFFKVFTLADAVSRLSRPADTT</sequence>
<evidence type="ECO:0000313" key="1">
    <source>
        <dbReference type="EMBL" id="KKL24683.1"/>
    </source>
</evidence>
<name>A0A0F9ELC2_9ZZZZ</name>